<dbReference type="Proteomes" id="UP000502421">
    <property type="component" value="Chromosome"/>
</dbReference>
<evidence type="ECO:0000313" key="2">
    <source>
        <dbReference type="Proteomes" id="UP000502421"/>
    </source>
</evidence>
<organism evidence="1 2">
    <name type="scientific">Chitinophaga oryzae</name>
    <dbReference type="NCBI Taxonomy" id="2725414"/>
    <lineage>
        <taxon>Bacteria</taxon>
        <taxon>Pseudomonadati</taxon>
        <taxon>Bacteroidota</taxon>
        <taxon>Chitinophagia</taxon>
        <taxon>Chitinophagales</taxon>
        <taxon>Chitinophagaceae</taxon>
        <taxon>Chitinophaga</taxon>
    </lineage>
</organism>
<sequence>MKTSPVFVVNLRKRTDRKEHILQQFANREEFDVTIVEAIEHDTGAVGLWKTIGVILKEMVRPEDDYVILCEDDHQFTEHYSAALLQDCISAARERQADLVCGGVSWFDNGFAVTPHLCWIEGFTGLQFTVIYRRFFDTILQAGFHEDDAADFKFAELTQNKFLILPFISVQREFGYSDVTSGNSKVGKVDFHFNSSSNKGNVIQAVCEFYESHPLEGITLSDETVYDSLTLPVYVIGAATPEHHRNVAHQFNDRSEFEVNMVLPVNAGLWLDIVAAIQMAVEAGEDLVVLCHARHMFSPAYDRNTFLKQVIIAYHHGVEILTGGLDDFDLAVPVTEEYYWVNVFAPVRFLVLNRSIFDALLSYGLSGETPVYKIFSDITKSKMTVYPLVSLPWMGTAYDGEEHMERTDPGPVIPGEKRLQLVKLMHNKFRYTLNKIL</sequence>
<evidence type="ECO:0000313" key="1">
    <source>
        <dbReference type="EMBL" id="QOD67373.1"/>
    </source>
</evidence>
<gene>
    <name evidence="1" type="ORF">HF329_33540</name>
</gene>
<dbReference type="EMBL" id="CP051205">
    <property type="protein sequence ID" value="QOD67373.1"/>
    <property type="molecule type" value="Genomic_DNA"/>
</dbReference>
<dbReference type="RefSeq" id="WP_192023268.1">
    <property type="nucleotide sequence ID" value="NZ_CP051205.1"/>
</dbReference>
<dbReference type="KEGG" id="coy:HF329_33540"/>
<dbReference type="AlphaFoldDB" id="A0AAE7MLM5"/>
<proteinExistence type="predicted"/>
<accession>A0AAE7MLM5</accession>
<reference evidence="2" key="1">
    <citation type="submission" date="2020-04" db="EMBL/GenBank/DDBJ databases">
        <authorList>
            <person name="Kittiwongwattana C."/>
        </authorList>
    </citation>
    <scope>NUCLEOTIDE SEQUENCE [LARGE SCALE GENOMIC DNA]</scope>
    <source>
        <strain evidence="2">1310</strain>
    </source>
</reference>
<name>A0AAE7MLM5_9BACT</name>
<protein>
    <submittedName>
        <fullName evidence="1">Uncharacterized protein</fullName>
    </submittedName>
</protein>